<dbReference type="EMBL" id="CAUYUJ010002110">
    <property type="protein sequence ID" value="CAK0799221.1"/>
    <property type="molecule type" value="Genomic_DNA"/>
</dbReference>
<name>A0ABN9Q3S7_9DINO</name>
<proteinExistence type="predicted"/>
<feature type="chain" id="PRO_5046098361" evidence="2">
    <location>
        <begin position="45"/>
        <end position="292"/>
    </location>
</feature>
<gene>
    <name evidence="3" type="ORF">PCOR1329_LOCUS7742</name>
</gene>
<dbReference type="Proteomes" id="UP001189429">
    <property type="component" value="Unassembled WGS sequence"/>
</dbReference>
<evidence type="ECO:0000313" key="3">
    <source>
        <dbReference type="EMBL" id="CAK0799221.1"/>
    </source>
</evidence>
<reference evidence="3" key="1">
    <citation type="submission" date="2023-10" db="EMBL/GenBank/DDBJ databases">
        <authorList>
            <person name="Chen Y."/>
            <person name="Shah S."/>
            <person name="Dougan E. K."/>
            <person name="Thang M."/>
            <person name="Chan C."/>
        </authorList>
    </citation>
    <scope>NUCLEOTIDE SEQUENCE [LARGE SCALE GENOMIC DNA]</scope>
</reference>
<feature type="coiled-coil region" evidence="1">
    <location>
        <begin position="126"/>
        <end position="199"/>
    </location>
</feature>
<organism evidence="3 4">
    <name type="scientific">Prorocentrum cordatum</name>
    <dbReference type="NCBI Taxonomy" id="2364126"/>
    <lineage>
        <taxon>Eukaryota</taxon>
        <taxon>Sar</taxon>
        <taxon>Alveolata</taxon>
        <taxon>Dinophyceae</taxon>
        <taxon>Prorocentrales</taxon>
        <taxon>Prorocentraceae</taxon>
        <taxon>Prorocentrum</taxon>
    </lineage>
</organism>
<evidence type="ECO:0000313" key="4">
    <source>
        <dbReference type="Proteomes" id="UP001189429"/>
    </source>
</evidence>
<comment type="caution">
    <text evidence="3">The sequence shown here is derived from an EMBL/GenBank/DDBJ whole genome shotgun (WGS) entry which is preliminary data.</text>
</comment>
<sequence>GSSISLQGLLARTPASFPAQSTPSGSMALFRPFALLALSCLVSAVVGDGDAAHPCNDGVCHAEEENAALLQSTLAPTKVKVQLPEELVQKVDDARHKTHIKIRRATVRKSNSVSDVWDQMSGAVKIDELKEKLKTAAKDYAKQKLQEEIDKLEKAYPAAFEIKDKFQSQWDQIVSGVNLDELKQEVKECSDDVTKCAKDKLPKLQSQLEEALKGTNLEGIKTQAEEYWNKIQLELPDMDDLKEALGEYGGQAKEAWDEFMQTNDFSSLTDAAQSIANDAWGKVSGAVGGWFR</sequence>
<keyword evidence="4" id="KW-1185">Reference proteome</keyword>
<dbReference type="Gene3D" id="1.20.120.20">
    <property type="entry name" value="Apolipoprotein"/>
    <property type="match status" value="1"/>
</dbReference>
<feature type="non-terminal residue" evidence="3">
    <location>
        <position position="1"/>
    </location>
</feature>
<keyword evidence="1" id="KW-0175">Coiled coil</keyword>
<feature type="signal peptide" evidence="2">
    <location>
        <begin position="1"/>
        <end position="44"/>
    </location>
</feature>
<accession>A0ABN9Q3S7</accession>
<dbReference type="SUPFAM" id="SSF58113">
    <property type="entry name" value="Apolipoprotein A-I"/>
    <property type="match status" value="1"/>
</dbReference>
<protein>
    <submittedName>
        <fullName evidence="3">Uncharacterized protein</fullName>
    </submittedName>
</protein>
<keyword evidence="2" id="KW-0732">Signal</keyword>
<evidence type="ECO:0000256" key="1">
    <source>
        <dbReference type="SAM" id="Coils"/>
    </source>
</evidence>
<evidence type="ECO:0000256" key="2">
    <source>
        <dbReference type="SAM" id="SignalP"/>
    </source>
</evidence>